<dbReference type="AlphaFoldDB" id="U5VW30"/>
<dbReference type="KEGG" id="afs:AFR_07885"/>
<accession>U5VW30</accession>
<evidence type="ECO:0000256" key="1">
    <source>
        <dbReference type="SAM" id="Phobius"/>
    </source>
</evidence>
<keyword evidence="3" id="KW-1185">Reference proteome</keyword>
<keyword evidence="1" id="KW-0812">Transmembrane</keyword>
<dbReference type="EMBL" id="CP006272">
    <property type="protein sequence ID" value="AGZ39866.1"/>
    <property type="molecule type" value="Genomic_DNA"/>
</dbReference>
<name>U5VW30_9ACTN</name>
<dbReference type="HOGENOM" id="CLU_1122719_0_0_11"/>
<feature type="transmembrane region" description="Helical" evidence="1">
    <location>
        <begin position="141"/>
        <end position="162"/>
    </location>
</feature>
<dbReference type="eggNOG" id="ENOG5033IKU">
    <property type="taxonomic scope" value="Bacteria"/>
</dbReference>
<sequence length="247" mass="27187">MTGDAVVQQVGGRPKVSWWQVLRVVLVLGWVAWAGLTWWTAPREGSVSQARADLDAGRVTSYEWGDSWENTGGLLNPAGAELDTADEYGPIFLWNTRDDRTHYTYTNSTLGSDGKPVDAESKALGAAMEHWYAGGPYAGTAVLKTVLSGLAITGVLLVLWALTSAPDPVTGTKWFWFWILYWTPLGLGLLVWLLRERPWSSRAAPREKRYRWYAGMGFAFLGGLLLSVVVWGLHSLFGDQLVPSLGA</sequence>
<protein>
    <submittedName>
        <fullName evidence="2">Uncharacterized protein</fullName>
    </submittedName>
</protein>
<dbReference type="PATRIC" id="fig|1246995.3.peg.1610"/>
<proteinExistence type="predicted"/>
<organism evidence="2 3">
    <name type="scientific">Actinoplanes friuliensis DSM 7358</name>
    <dbReference type="NCBI Taxonomy" id="1246995"/>
    <lineage>
        <taxon>Bacteria</taxon>
        <taxon>Bacillati</taxon>
        <taxon>Actinomycetota</taxon>
        <taxon>Actinomycetes</taxon>
        <taxon>Micromonosporales</taxon>
        <taxon>Micromonosporaceae</taxon>
        <taxon>Actinoplanes</taxon>
    </lineage>
</organism>
<dbReference type="RefSeq" id="WP_023359397.1">
    <property type="nucleotide sequence ID" value="NC_022657.1"/>
</dbReference>
<dbReference type="Proteomes" id="UP000017746">
    <property type="component" value="Chromosome"/>
</dbReference>
<feature type="transmembrane region" description="Helical" evidence="1">
    <location>
        <begin position="215"/>
        <end position="237"/>
    </location>
</feature>
<gene>
    <name evidence="2" type="ORF">AFR_07885</name>
</gene>
<dbReference type="STRING" id="1246995.AFR_07885"/>
<keyword evidence="1" id="KW-0472">Membrane</keyword>
<evidence type="ECO:0000313" key="3">
    <source>
        <dbReference type="Proteomes" id="UP000017746"/>
    </source>
</evidence>
<keyword evidence="1" id="KW-1133">Transmembrane helix</keyword>
<dbReference type="OrthoDB" id="4775568at2"/>
<reference evidence="2 3" key="1">
    <citation type="journal article" date="2014" name="J. Biotechnol.">
        <title>Complete genome sequence of the actinobacterium Actinoplanes friuliensis HAG 010964, producer of the lipopeptide antibiotic friulimycin.</title>
        <authorList>
            <person name="Ruckert C."/>
            <person name="Szczepanowski R."/>
            <person name="Albersmeier A."/>
            <person name="Goesmann A."/>
            <person name="Fischer N."/>
            <person name="Steinkamper A."/>
            <person name="Puhler A."/>
            <person name="Biener R."/>
            <person name="Schwartz D."/>
            <person name="Kalinowski J."/>
        </authorList>
    </citation>
    <scope>NUCLEOTIDE SEQUENCE [LARGE SCALE GENOMIC DNA]</scope>
    <source>
        <strain evidence="2 3">DSM 7358</strain>
    </source>
</reference>
<feature type="transmembrane region" description="Helical" evidence="1">
    <location>
        <begin position="20"/>
        <end position="41"/>
    </location>
</feature>
<feature type="transmembrane region" description="Helical" evidence="1">
    <location>
        <begin position="174"/>
        <end position="194"/>
    </location>
</feature>
<evidence type="ECO:0000313" key="2">
    <source>
        <dbReference type="EMBL" id="AGZ39866.1"/>
    </source>
</evidence>